<dbReference type="GO" id="GO:0003677">
    <property type="term" value="F:DNA binding"/>
    <property type="evidence" value="ECO:0007669"/>
    <property type="project" value="UniProtKB-KW"/>
</dbReference>
<dbReference type="EMBL" id="UETC01000001">
    <property type="protein sequence ID" value="SSA37958.1"/>
    <property type="molecule type" value="Genomic_DNA"/>
</dbReference>
<evidence type="ECO:0000313" key="8">
    <source>
        <dbReference type="Proteomes" id="UP000251571"/>
    </source>
</evidence>
<dbReference type="Pfam" id="PF00196">
    <property type="entry name" value="GerE"/>
    <property type="match status" value="1"/>
</dbReference>
<sequence>MRTEDIMDALAGNNRLLDRFAALRKVLAPPQDVSIFYGYSTAEGAPAPQPRQLAVDGRAADWWADYREDRERYRSDPVREALRRDFSPIDWRDLAPGGRFDTGHSALWSHLSDHGVKAAVSVPLHEADKGGHGTLSFIGFGAEREFNDWIQGLKSRLVGVAYLFHQGVQYETPSLSPRESECLGLTAAGLSAKEIGRRLSLSPRTVELHIARAIQRLGARNRVDAVARALTSGAIAAPR</sequence>
<dbReference type="OrthoDB" id="3679796at2"/>
<dbReference type="Proteomes" id="UP000251571">
    <property type="component" value="Unassembled WGS sequence"/>
</dbReference>
<dbReference type="InterPro" id="IPR016032">
    <property type="entry name" value="Sig_transdc_resp-reg_C-effctor"/>
</dbReference>
<keyword evidence="7" id="KW-1185">Reference proteome</keyword>
<dbReference type="PANTHER" id="PTHR44688:SF16">
    <property type="entry name" value="DNA-BINDING TRANSCRIPTIONAL ACTIVATOR DEVR_DOSR"/>
    <property type="match status" value="1"/>
</dbReference>
<dbReference type="InterPro" id="IPR036693">
    <property type="entry name" value="TF_LuxR_autoind-bd_dom_sf"/>
</dbReference>
<keyword evidence="2" id="KW-0238">DNA-binding</keyword>
<dbReference type="PROSITE" id="PS00622">
    <property type="entry name" value="HTH_LUXR_1"/>
    <property type="match status" value="1"/>
</dbReference>
<reference evidence="5 7" key="2">
    <citation type="submission" date="2018-03" db="EMBL/GenBank/DDBJ databases">
        <title>Genomic Encyclopedia of Archaeal and Bacterial Type Strains, Phase II (KMG-II): from individual species to whole genera.</title>
        <authorList>
            <person name="Goeker M."/>
        </authorList>
    </citation>
    <scope>NUCLEOTIDE SEQUENCE [LARGE SCALE GENOMIC DNA]</scope>
    <source>
        <strain evidence="5 7">DSM 25227</strain>
    </source>
</reference>
<dbReference type="RefSeq" id="WP_109562329.1">
    <property type="nucleotide sequence ID" value="NZ_QGDJ01000001.1"/>
</dbReference>
<evidence type="ECO:0000313" key="6">
    <source>
        <dbReference type="EMBL" id="SSA37958.1"/>
    </source>
</evidence>
<protein>
    <submittedName>
        <fullName evidence="6">LuxR family transcriptional regulator</fullName>
    </submittedName>
</protein>
<evidence type="ECO:0000256" key="2">
    <source>
        <dbReference type="ARBA" id="ARBA00023125"/>
    </source>
</evidence>
<evidence type="ECO:0000256" key="3">
    <source>
        <dbReference type="ARBA" id="ARBA00023163"/>
    </source>
</evidence>
<dbReference type="InterPro" id="IPR005143">
    <property type="entry name" value="TF_LuxR_autoind-bd_dom"/>
</dbReference>
<dbReference type="PRINTS" id="PR00038">
    <property type="entry name" value="HTHLUXR"/>
</dbReference>
<dbReference type="SMART" id="SM00421">
    <property type="entry name" value="HTH_LUXR"/>
    <property type="match status" value="1"/>
</dbReference>
<dbReference type="SUPFAM" id="SSF46894">
    <property type="entry name" value="C-terminal effector domain of the bipartite response regulators"/>
    <property type="match status" value="1"/>
</dbReference>
<dbReference type="PANTHER" id="PTHR44688">
    <property type="entry name" value="DNA-BINDING TRANSCRIPTIONAL ACTIVATOR DEVR_DOSR"/>
    <property type="match status" value="1"/>
</dbReference>
<proteinExistence type="predicted"/>
<dbReference type="SUPFAM" id="SSF75516">
    <property type="entry name" value="Pheromone-binding domain of LuxR-like quorum-sensing transcription factors"/>
    <property type="match status" value="1"/>
</dbReference>
<dbReference type="InterPro" id="IPR000792">
    <property type="entry name" value="Tscrpt_reg_LuxR_C"/>
</dbReference>
<dbReference type="Proteomes" id="UP000245839">
    <property type="component" value="Unassembled WGS sequence"/>
</dbReference>
<reference evidence="6 8" key="1">
    <citation type="submission" date="2016-10" db="EMBL/GenBank/DDBJ databases">
        <authorList>
            <person name="Cai Z."/>
        </authorList>
    </citation>
    <scope>NUCLEOTIDE SEQUENCE [LARGE SCALE GENOMIC DNA]</scope>
    <source>
        <strain evidence="6 8">DSM 25227</strain>
    </source>
</reference>
<gene>
    <name evidence="5" type="ORF">BCF38_10186</name>
    <name evidence="6" type="ORF">SAMN05421539_10186</name>
</gene>
<dbReference type="PROSITE" id="PS50043">
    <property type="entry name" value="HTH_LUXR_2"/>
    <property type="match status" value="1"/>
</dbReference>
<dbReference type="EMBL" id="QGDJ01000001">
    <property type="protein sequence ID" value="PWJ21680.1"/>
    <property type="molecule type" value="Genomic_DNA"/>
</dbReference>
<evidence type="ECO:0000313" key="5">
    <source>
        <dbReference type="EMBL" id="PWJ21680.1"/>
    </source>
</evidence>
<keyword evidence="1" id="KW-0805">Transcription regulation</keyword>
<name>A0A2Y9A372_9RHOB</name>
<accession>A0A2Y9A372</accession>
<dbReference type="Gene3D" id="3.30.450.80">
    <property type="entry name" value="Transcription factor LuxR-like, autoinducer-binding domain"/>
    <property type="match status" value="1"/>
</dbReference>
<dbReference type="InterPro" id="IPR036388">
    <property type="entry name" value="WH-like_DNA-bd_sf"/>
</dbReference>
<evidence type="ECO:0000259" key="4">
    <source>
        <dbReference type="PROSITE" id="PS50043"/>
    </source>
</evidence>
<dbReference type="CDD" id="cd06170">
    <property type="entry name" value="LuxR_C_like"/>
    <property type="match status" value="1"/>
</dbReference>
<organism evidence="6 8">
    <name type="scientific">Jannaschia seohaensis</name>
    <dbReference type="NCBI Taxonomy" id="475081"/>
    <lineage>
        <taxon>Bacteria</taxon>
        <taxon>Pseudomonadati</taxon>
        <taxon>Pseudomonadota</taxon>
        <taxon>Alphaproteobacteria</taxon>
        <taxon>Rhodobacterales</taxon>
        <taxon>Roseobacteraceae</taxon>
        <taxon>Jannaschia</taxon>
    </lineage>
</organism>
<dbReference type="AlphaFoldDB" id="A0A2Y9A372"/>
<keyword evidence="3" id="KW-0804">Transcription</keyword>
<evidence type="ECO:0000256" key="1">
    <source>
        <dbReference type="ARBA" id="ARBA00023015"/>
    </source>
</evidence>
<feature type="domain" description="HTH luxR-type" evidence="4">
    <location>
        <begin position="168"/>
        <end position="233"/>
    </location>
</feature>
<dbReference type="GO" id="GO:0006355">
    <property type="term" value="P:regulation of DNA-templated transcription"/>
    <property type="evidence" value="ECO:0007669"/>
    <property type="project" value="InterPro"/>
</dbReference>
<dbReference type="Gene3D" id="1.10.10.10">
    <property type="entry name" value="Winged helix-like DNA-binding domain superfamily/Winged helix DNA-binding domain"/>
    <property type="match status" value="1"/>
</dbReference>
<evidence type="ECO:0000313" key="7">
    <source>
        <dbReference type="Proteomes" id="UP000245839"/>
    </source>
</evidence>
<dbReference type="Pfam" id="PF03472">
    <property type="entry name" value="Autoind_bind"/>
    <property type="match status" value="1"/>
</dbReference>